<dbReference type="Pfam" id="PF08327">
    <property type="entry name" value="AHSA1"/>
    <property type="match status" value="1"/>
</dbReference>
<keyword evidence="5" id="KW-1185">Reference proteome</keyword>
<dbReference type="InterPro" id="IPR013538">
    <property type="entry name" value="ASHA1/2-like_C"/>
</dbReference>
<gene>
    <name evidence="4" type="ORF">BST37_06040</name>
    <name evidence="3" type="ORF">MNVI_35120</name>
</gene>
<dbReference type="CDD" id="cd08891">
    <property type="entry name" value="SRPBCC_CalC"/>
    <property type="match status" value="1"/>
</dbReference>
<reference evidence="3 6" key="2">
    <citation type="journal article" date="2019" name="Emerg. Microbes Infect.">
        <title>Comprehensive subspecies identification of 175 nontuberculous mycobacteria species based on 7547 genomic profiles.</title>
        <authorList>
            <person name="Matsumoto Y."/>
            <person name="Kinjo T."/>
            <person name="Motooka D."/>
            <person name="Nabeya D."/>
            <person name="Jung N."/>
            <person name="Uechi K."/>
            <person name="Horii T."/>
            <person name="Iida T."/>
            <person name="Fujita J."/>
            <person name="Nakamura S."/>
        </authorList>
    </citation>
    <scope>NUCLEOTIDE SEQUENCE [LARGE SCALE GENOMIC DNA]</scope>
    <source>
        <strain evidence="3 6">JCM 16367</strain>
    </source>
</reference>
<evidence type="ECO:0000313" key="3">
    <source>
        <dbReference type="EMBL" id="BBY08194.1"/>
    </source>
</evidence>
<name>A0A7I7PHW0_9MYCO</name>
<evidence type="ECO:0000313" key="6">
    <source>
        <dbReference type="Proteomes" id="UP000466894"/>
    </source>
</evidence>
<organism evidence="3 6">
    <name type="scientific">Mycobacterium noviomagense</name>
    <dbReference type="NCBI Taxonomy" id="459858"/>
    <lineage>
        <taxon>Bacteria</taxon>
        <taxon>Bacillati</taxon>
        <taxon>Actinomycetota</taxon>
        <taxon>Actinomycetes</taxon>
        <taxon>Mycobacteriales</taxon>
        <taxon>Mycobacteriaceae</taxon>
        <taxon>Mycobacterium</taxon>
    </lineage>
</organism>
<evidence type="ECO:0000313" key="5">
    <source>
        <dbReference type="Proteomes" id="UP000192374"/>
    </source>
</evidence>
<reference evidence="4 5" key="1">
    <citation type="submission" date="2017-02" db="EMBL/GenBank/DDBJ databases">
        <title>The new phylogeny of genus Mycobacterium.</title>
        <authorList>
            <person name="Tortoli E."/>
            <person name="Trovato A."/>
            <person name="Cirillo D.M."/>
        </authorList>
    </citation>
    <scope>NUCLEOTIDE SEQUENCE [LARGE SCALE GENOMIC DNA]</scope>
    <source>
        <strain evidence="4 5">DSM 45145</strain>
    </source>
</reference>
<protein>
    <submittedName>
        <fullName evidence="4">ATPase</fullName>
    </submittedName>
</protein>
<evidence type="ECO:0000259" key="2">
    <source>
        <dbReference type="Pfam" id="PF08327"/>
    </source>
</evidence>
<dbReference type="AlphaFoldDB" id="A0A7I7PHW0"/>
<dbReference type="EMBL" id="MVIC01000006">
    <property type="protein sequence ID" value="ORB16843.1"/>
    <property type="molecule type" value="Genomic_DNA"/>
</dbReference>
<evidence type="ECO:0000313" key="4">
    <source>
        <dbReference type="EMBL" id="ORB16843.1"/>
    </source>
</evidence>
<evidence type="ECO:0000256" key="1">
    <source>
        <dbReference type="ARBA" id="ARBA00006817"/>
    </source>
</evidence>
<feature type="domain" description="Activator of Hsp90 ATPase homologue 1/2-like C-terminal" evidence="2">
    <location>
        <begin position="29"/>
        <end position="115"/>
    </location>
</feature>
<dbReference type="SUPFAM" id="SSF55961">
    <property type="entry name" value="Bet v1-like"/>
    <property type="match status" value="1"/>
</dbReference>
<sequence length="145" mass="16110">MGTESAAAVEVVRSVSVPLPQAQTFELFAEVVVEPRSGGRWFERGVDGSECLWGRVAAWDPPRKVVLLWQIGADWQFDPNFETEVEVTFTDDGAGRTRVDLRHRNLERYGDSAEQMRAIFDDPSGWAGTLARFAGVAAETAHRKS</sequence>
<dbReference type="Proteomes" id="UP000192374">
    <property type="component" value="Unassembled WGS sequence"/>
</dbReference>
<dbReference type="Proteomes" id="UP000466894">
    <property type="component" value="Chromosome"/>
</dbReference>
<dbReference type="OrthoDB" id="268331at2"/>
<dbReference type="InterPro" id="IPR023393">
    <property type="entry name" value="START-like_dom_sf"/>
</dbReference>
<reference evidence="3" key="3">
    <citation type="submission" date="2020-02" db="EMBL/GenBank/DDBJ databases">
        <authorList>
            <person name="Matsumoto Y."/>
            <person name="Motooka D."/>
            <person name="Nakamura S."/>
        </authorList>
    </citation>
    <scope>NUCLEOTIDE SEQUENCE</scope>
    <source>
        <strain evidence="3">JCM 16367</strain>
    </source>
</reference>
<accession>A0A7I7PHW0</accession>
<dbReference type="RefSeq" id="WP_083086687.1">
    <property type="nucleotide sequence ID" value="NZ_AP022583.1"/>
</dbReference>
<dbReference type="KEGG" id="mnv:MNVI_35120"/>
<dbReference type="Gene3D" id="3.30.530.20">
    <property type="match status" value="1"/>
</dbReference>
<proteinExistence type="inferred from homology"/>
<dbReference type="EMBL" id="AP022583">
    <property type="protein sequence ID" value="BBY08194.1"/>
    <property type="molecule type" value="Genomic_DNA"/>
</dbReference>
<comment type="similarity">
    <text evidence="1">Belongs to the AHA1 family.</text>
</comment>